<reference evidence="2 3" key="1">
    <citation type="submission" date="2019-06" db="EMBL/GenBank/DDBJ databases">
        <title>Sequencing the genomes of 1000 actinobacteria strains.</title>
        <authorList>
            <person name="Klenk H.-P."/>
        </authorList>
    </citation>
    <scope>NUCLEOTIDE SEQUENCE [LARGE SCALE GENOMIC DNA]</scope>
    <source>
        <strain evidence="2 3">DSM 20427</strain>
    </source>
</reference>
<dbReference type="OrthoDB" id="5148424at2"/>
<evidence type="ECO:0000313" key="3">
    <source>
        <dbReference type="Proteomes" id="UP000319804"/>
    </source>
</evidence>
<keyword evidence="1" id="KW-0175">Coiled coil</keyword>
<dbReference type="RefSeq" id="WP_141268436.1">
    <property type="nucleotide sequence ID" value="NZ_BJNA01000078.1"/>
</dbReference>
<comment type="caution">
    <text evidence="2">The sequence shown here is derived from an EMBL/GenBank/DDBJ whole genome shotgun (WGS) entry which is preliminary data.</text>
</comment>
<evidence type="ECO:0000256" key="1">
    <source>
        <dbReference type="SAM" id="Coils"/>
    </source>
</evidence>
<keyword evidence="3" id="KW-1185">Reference proteome</keyword>
<dbReference type="AlphaFoldDB" id="A0A4Y3UQ65"/>
<proteinExistence type="predicted"/>
<sequence>MPEETLLTLTGTERVAVAHELRRYGEYREHEGTELLDAHVYGEPGEPIHSGLTPEIERMAGAHYEVMNECEDLAAAFEGDEPITLSSEAIDLLGEAMDNAFADEFPPEVARTAMFARIAQRRLSGFGVLDPDEAGDFLVVHAETQSAATPEIAQVVSASGLQRLLSEHAQLRAQVVQLSERVDDLTAQVEAQRDQVGASPGQGVRRRLLPNLFAASADATDQPPALLDRGRGL</sequence>
<dbReference type="EMBL" id="VFPS01000002">
    <property type="protein sequence ID" value="TQM98671.1"/>
    <property type="molecule type" value="Genomic_DNA"/>
</dbReference>
<organism evidence="2 3">
    <name type="scientific">Microbacterium lacticum</name>
    <dbReference type="NCBI Taxonomy" id="33885"/>
    <lineage>
        <taxon>Bacteria</taxon>
        <taxon>Bacillati</taxon>
        <taxon>Actinomycetota</taxon>
        <taxon>Actinomycetes</taxon>
        <taxon>Micrococcales</taxon>
        <taxon>Microbacteriaceae</taxon>
        <taxon>Microbacterium</taxon>
    </lineage>
</organism>
<name>A0A4Y3UQ65_9MICO</name>
<dbReference type="Proteomes" id="UP000319804">
    <property type="component" value="Unassembled WGS sequence"/>
</dbReference>
<accession>A0A4Y3UQ65</accession>
<feature type="coiled-coil region" evidence="1">
    <location>
        <begin position="161"/>
        <end position="195"/>
    </location>
</feature>
<protein>
    <submittedName>
        <fullName evidence="2">Uncharacterized protein</fullName>
    </submittedName>
</protein>
<gene>
    <name evidence="2" type="ORF">FHX68_1369</name>
</gene>
<evidence type="ECO:0000313" key="2">
    <source>
        <dbReference type="EMBL" id="TQM98671.1"/>
    </source>
</evidence>